<feature type="compositionally biased region" description="Polar residues" evidence="1">
    <location>
        <begin position="11"/>
        <end position="20"/>
    </location>
</feature>
<dbReference type="InterPro" id="IPR013187">
    <property type="entry name" value="F-box-assoc_dom_typ3"/>
</dbReference>
<evidence type="ECO:0000313" key="3">
    <source>
        <dbReference type="EMBL" id="KAK9284699.1"/>
    </source>
</evidence>
<organism evidence="3 4">
    <name type="scientific">Liquidambar formosana</name>
    <name type="common">Formosan gum</name>
    <dbReference type="NCBI Taxonomy" id="63359"/>
    <lineage>
        <taxon>Eukaryota</taxon>
        <taxon>Viridiplantae</taxon>
        <taxon>Streptophyta</taxon>
        <taxon>Embryophyta</taxon>
        <taxon>Tracheophyta</taxon>
        <taxon>Spermatophyta</taxon>
        <taxon>Magnoliopsida</taxon>
        <taxon>eudicotyledons</taxon>
        <taxon>Gunneridae</taxon>
        <taxon>Pentapetalae</taxon>
        <taxon>Saxifragales</taxon>
        <taxon>Altingiaceae</taxon>
        <taxon>Liquidambar</taxon>
    </lineage>
</organism>
<dbReference type="Pfam" id="PF00646">
    <property type="entry name" value="F-box"/>
    <property type="match status" value="1"/>
</dbReference>
<dbReference type="InterPro" id="IPR036047">
    <property type="entry name" value="F-box-like_dom_sf"/>
</dbReference>
<proteinExistence type="predicted"/>
<evidence type="ECO:0000313" key="4">
    <source>
        <dbReference type="Proteomes" id="UP001415857"/>
    </source>
</evidence>
<gene>
    <name evidence="3" type="ORF">L1049_023875</name>
</gene>
<dbReference type="Proteomes" id="UP001415857">
    <property type="component" value="Unassembled WGS sequence"/>
</dbReference>
<protein>
    <recommendedName>
        <fullName evidence="2">F-box domain-containing protein</fullName>
    </recommendedName>
</protein>
<dbReference type="SUPFAM" id="SSF81383">
    <property type="entry name" value="F-box domain"/>
    <property type="match status" value="1"/>
</dbReference>
<dbReference type="Gene3D" id="1.20.1280.50">
    <property type="match status" value="1"/>
</dbReference>
<name>A0AAP0RV68_LIQFO</name>
<dbReference type="SMART" id="SM00256">
    <property type="entry name" value="FBOX"/>
    <property type="match status" value="1"/>
</dbReference>
<feature type="compositionally biased region" description="Basic residues" evidence="1">
    <location>
        <begin position="1"/>
        <end position="10"/>
    </location>
</feature>
<evidence type="ECO:0000256" key="1">
    <source>
        <dbReference type="SAM" id="MobiDB-lite"/>
    </source>
</evidence>
<dbReference type="PANTHER" id="PTHR31672:SF13">
    <property type="entry name" value="F-BOX PROTEIN CPR30-LIKE"/>
    <property type="match status" value="1"/>
</dbReference>
<reference evidence="3 4" key="1">
    <citation type="journal article" date="2024" name="Plant J.">
        <title>Genome sequences and population genomics reveal climatic adaptation and genomic divergence between two closely related sweetgum species.</title>
        <authorList>
            <person name="Xu W.Q."/>
            <person name="Ren C.Q."/>
            <person name="Zhang X.Y."/>
            <person name="Comes H.P."/>
            <person name="Liu X.H."/>
            <person name="Li Y.G."/>
            <person name="Kettle C.J."/>
            <person name="Jalonen R."/>
            <person name="Gaisberger H."/>
            <person name="Ma Y.Z."/>
            <person name="Qiu Y.X."/>
        </authorList>
    </citation>
    <scope>NUCLEOTIDE SEQUENCE [LARGE SCALE GENOMIC DNA]</scope>
    <source>
        <strain evidence="3">Hangzhou</strain>
    </source>
</reference>
<comment type="caution">
    <text evidence="3">The sequence shown here is derived from an EMBL/GenBank/DDBJ whole genome shotgun (WGS) entry which is preliminary data.</text>
</comment>
<dbReference type="CDD" id="cd22157">
    <property type="entry name" value="F-box_AtFBW1-like"/>
    <property type="match status" value="1"/>
</dbReference>
<dbReference type="InterPro" id="IPR050796">
    <property type="entry name" value="SCF_F-box_component"/>
</dbReference>
<dbReference type="InterPro" id="IPR017451">
    <property type="entry name" value="F-box-assoc_interact_dom"/>
</dbReference>
<dbReference type="PROSITE" id="PS50181">
    <property type="entry name" value="FBOX"/>
    <property type="match status" value="1"/>
</dbReference>
<dbReference type="NCBIfam" id="TIGR01640">
    <property type="entry name" value="F_box_assoc_1"/>
    <property type="match status" value="1"/>
</dbReference>
<dbReference type="AlphaFoldDB" id="A0AAP0RV68"/>
<feature type="domain" description="F-box" evidence="2">
    <location>
        <begin position="46"/>
        <end position="91"/>
    </location>
</feature>
<accession>A0AAP0RV68</accession>
<sequence>MKGSRKRRRTSYVNNGTNRRNTPKEQKEEEEEDVEAAAAAAEAAKGRSISELPFPILIDILSRVHLKSIFRCRCVCKTWLHLILSPEFAKLHLTRAPSSLLLQLSRYRLSQRKRNDVFLLDLEAADVRHRDAKFRFNPNLNSLNLRRCQLADSCNGFLCLADICSGNPLYILNPLTGDYITLPQVQKGFVLCESRFGFCPNTNQYKVVRFVHTVKAPRPDEWEIEIYTLGTASWRSTGFSQKSACPPRCDCLLNGSLHWVLYYGGGLESICSFHIGNETFQTLPIPPLFDLCVCGGHKRSIRGLNLGVFDGYLCICGYDSKTHYGIWVMKEYGVQESWSKLFVIEISVPARNVRLWWADYIPIKFLNDGGLLMLRNGETLVSYSFKERSFEMVRNRIPQFFEAVSHSPSFLSFKDIAMGENLKVLNVKPR</sequence>
<dbReference type="PANTHER" id="PTHR31672">
    <property type="entry name" value="BNACNNG10540D PROTEIN"/>
    <property type="match status" value="1"/>
</dbReference>
<feature type="region of interest" description="Disordered" evidence="1">
    <location>
        <begin position="1"/>
        <end position="34"/>
    </location>
</feature>
<dbReference type="Pfam" id="PF08268">
    <property type="entry name" value="FBA_3"/>
    <property type="match status" value="1"/>
</dbReference>
<dbReference type="InterPro" id="IPR001810">
    <property type="entry name" value="F-box_dom"/>
</dbReference>
<keyword evidence="4" id="KW-1185">Reference proteome</keyword>
<dbReference type="EMBL" id="JBBPBK010000005">
    <property type="protein sequence ID" value="KAK9284699.1"/>
    <property type="molecule type" value="Genomic_DNA"/>
</dbReference>
<evidence type="ECO:0000259" key="2">
    <source>
        <dbReference type="PROSITE" id="PS50181"/>
    </source>
</evidence>